<evidence type="ECO:0000256" key="1">
    <source>
        <dbReference type="SAM" id="MobiDB-lite"/>
    </source>
</evidence>
<dbReference type="AlphaFoldDB" id="A0AA91TG98"/>
<sequence>MHRSGESLSRRRAEGREADDQASRLYGQGGETNVLKKFVEMERKIGLLPRINTIRGCSYGTSHSRGND</sequence>
<name>A0AA91TG98_9BACL</name>
<comment type="caution">
    <text evidence="2">The sequence shown here is derived from an EMBL/GenBank/DDBJ whole genome shotgun (WGS) entry which is preliminary data.</text>
</comment>
<dbReference type="EMBL" id="NEWK01000001">
    <property type="protein sequence ID" value="OXB90144.1"/>
    <property type="molecule type" value="Genomic_DNA"/>
</dbReference>
<organism evidence="2 3">
    <name type="scientific">Geobacillus thermocatenulatus</name>
    <dbReference type="NCBI Taxonomy" id="33938"/>
    <lineage>
        <taxon>Bacteria</taxon>
        <taxon>Bacillati</taxon>
        <taxon>Bacillota</taxon>
        <taxon>Bacilli</taxon>
        <taxon>Bacillales</taxon>
        <taxon>Anoxybacillaceae</taxon>
        <taxon>Geobacillus</taxon>
        <taxon>Geobacillus thermoleovorans group</taxon>
    </lineage>
</organism>
<gene>
    <name evidence="2" type="ORF">B9L19_05835</name>
</gene>
<feature type="compositionally biased region" description="Basic and acidic residues" evidence="1">
    <location>
        <begin position="1"/>
        <end position="22"/>
    </location>
</feature>
<evidence type="ECO:0000313" key="2">
    <source>
        <dbReference type="EMBL" id="OXB90144.1"/>
    </source>
</evidence>
<feature type="region of interest" description="Disordered" evidence="1">
    <location>
        <begin position="1"/>
        <end position="29"/>
    </location>
</feature>
<keyword evidence="3" id="KW-1185">Reference proteome</keyword>
<reference evidence="2 3" key="1">
    <citation type="submission" date="2017-05" db="EMBL/GenBank/DDBJ databases">
        <title>The genome sequence of Geobacillus thermocatenulatus DSM 730.</title>
        <authorList>
            <person name="Ramaloko W.T."/>
            <person name="Koen N."/>
            <person name="Polliack S."/>
            <person name="Aliyu H."/>
            <person name="Lebre P."/>
            <person name="Mohr T."/>
            <person name="Oswald F."/>
            <person name="Zwick M."/>
            <person name="Neumann A."/>
            <person name="Syldatk C."/>
            <person name="Cowan D."/>
            <person name="De Maayer P."/>
        </authorList>
    </citation>
    <scope>NUCLEOTIDE SEQUENCE [LARGE SCALE GENOMIC DNA]</scope>
    <source>
        <strain evidence="2 3">BGSC 93A1</strain>
    </source>
</reference>
<protein>
    <submittedName>
        <fullName evidence="2">Uncharacterized protein</fullName>
    </submittedName>
</protein>
<accession>A0AA91TG98</accession>
<proteinExistence type="predicted"/>
<dbReference type="Proteomes" id="UP000198378">
    <property type="component" value="Unassembled WGS sequence"/>
</dbReference>
<evidence type="ECO:0000313" key="3">
    <source>
        <dbReference type="Proteomes" id="UP000198378"/>
    </source>
</evidence>